<protein>
    <submittedName>
        <fullName evidence="2">Uncharacterized protein</fullName>
    </submittedName>
</protein>
<evidence type="ECO:0000313" key="3">
    <source>
        <dbReference type="Proteomes" id="UP000005951"/>
    </source>
</evidence>
<comment type="caution">
    <text evidence="2">The sequence shown here is derived from an EMBL/GenBank/DDBJ whole genome shotgun (WGS) entry which is preliminary data.</text>
</comment>
<gene>
    <name evidence="2" type="ORF">WSS_A37769</name>
</gene>
<evidence type="ECO:0000256" key="1">
    <source>
        <dbReference type="SAM" id="MobiDB-lite"/>
    </source>
</evidence>
<name>K8X9A4_RHOOP</name>
<reference evidence="2 3" key="1">
    <citation type="journal article" date="2013" name="Genome Announc.">
        <title>Draft Genome Sequence of Rhodococcus opacus Strain M213 Shows a Diverse Catabolic Potential.</title>
        <authorList>
            <person name="Pathak A."/>
            <person name="Green S.J."/>
            <person name="Ogram A."/>
            <person name="Chauhan A."/>
        </authorList>
    </citation>
    <scope>NUCLEOTIDE SEQUENCE [LARGE SCALE GENOMIC DNA]</scope>
    <source>
        <strain evidence="2 3">M213</strain>
    </source>
</reference>
<feature type="region of interest" description="Disordered" evidence="1">
    <location>
        <begin position="45"/>
        <end position="79"/>
    </location>
</feature>
<organism evidence="2 3">
    <name type="scientific">Rhodococcus opacus M213</name>
    <dbReference type="NCBI Taxonomy" id="1129896"/>
    <lineage>
        <taxon>Bacteria</taxon>
        <taxon>Bacillati</taxon>
        <taxon>Actinomycetota</taxon>
        <taxon>Actinomycetes</taxon>
        <taxon>Mycobacteriales</taxon>
        <taxon>Nocardiaceae</taxon>
        <taxon>Rhodococcus</taxon>
    </lineage>
</organism>
<evidence type="ECO:0000313" key="2">
    <source>
        <dbReference type="EMBL" id="EKT77406.1"/>
    </source>
</evidence>
<accession>K8X9A4</accession>
<dbReference type="EMBL" id="AJYC02000153">
    <property type="protein sequence ID" value="EKT77406.1"/>
    <property type="molecule type" value="Genomic_DNA"/>
</dbReference>
<dbReference type="AlphaFoldDB" id="K8X9A4"/>
<proteinExistence type="predicted"/>
<sequence>MTAEQVDDFPRFSEDYRHATPFAELIAAAPKDTRVWKRNAERIEREKAKENARQQELQRSKPEKGSTLARRPEEERRRQEARMWIWDLLTDSTNWYWRMYAEDPQRVTTEAA</sequence>
<dbReference type="RefSeq" id="WP_005264184.1">
    <property type="nucleotide sequence ID" value="NZ_AJYC02000153.1"/>
</dbReference>
<dbReference type="Proteomes" id="UP000005951">
    <property type="component" value="Unassembled WGS sequence"/>
</dbReference>